<dbReference type="PANTHER" id="PTHR23407">
    <property type="entry name" value="ATPASE INHIBITOR/5-FORMYLTETRAHYDROFOLATE CYCLO-LIGASE"/>
    <property type="match status" value="1"/>
</dbReference>
<proteinExistence type="inferred from homology"/>
<evidence type="ECO:0000313" key="6">
    <source>
        <dbReference type="Proteomes" id="UP000639859"/>
    </source>
</evidence>
<dbReference type="SUPFAM" id="SSF100950">
    <property type="entry name" value="NagB/RpiA/CoA transferase-like"/>
    <property type="match status" value="1"/>
</dbReference>
<dbReference type="InterPro" id="IPR037171">
    <property type="entry name" value="NagB/RpiA_transferase-like"/>
</dbReference>
<protein>
    <recommendedName>
        <fullName evidence="4">5-formyltetrahydrofolate cyclo-ligase</fullName>
        <ecNumber evidence="4">6.3.3.2</ecNumber>
    </recommendedName>
</protein>
<sequence length="204" mass="22154">MTIADPAAAKTALRVFVRNRRKQLALEHPEADWKLVDAGREPLSARFPQPQGKVAALYHGLGSEVSARALADWLAEQGWALALPSVEGANADGLGGHMVFRTWTPGEALARDAIGLVAPLRQNPIVQPDLVAVPLLAYDRAGVRLGQGGGYYDRALEALRGRKDVFALGLAYHGQETHNLPVEAHDQRLDAILTENEYIAVRKD</sequence>
<comment type="caution">
    <text evidence="5">The sequence shown here is derived from an EMBL/GenBank/DDBJ whole genome shotgun (WGS) entry which is preliminary data.</text>
</comment>
<dbReference type="EC" id="6.3.3.2" evidence="4"/>
<accession>A0ABS0STE7</accession>
<dbReference type="PIRSF" id="PIRSF006806">
    <property type="entry name" value="FTHF_cligase"/>
    <property type="match status" value="1"/>
</dbReference>
<comment type="cofactor">
    <cofactor evidence="4">
        <name>Mg(2+)</name>
        <dbReference type="ChEBI" id="CHEBI:18420"/>
    </cofactor>
</comment>
<keyword evidence="5" id="KW-0436">Ligase</keyword>
<organism evidence="5 6">
    <name type="scientific">Caulobacter hibisci</name>
    <dbReference type="NCBI Taxonomy" id="2035993"/>
    <lineage>
        <taxon>Bacteria</taxon>
        <taxon>Pseudomonadati</taxon>
        <taxon>Pseudomonadota</taxon>
        <taxon>Alphaproteobacteria</taxon>
        <taxon>Caulobacterales</taxon>
        <taxon>Caulobacteraceae</taxon>
        <taxon>Caulobacter</taxon>
    </lineage>
</organism>
<evidence type="ECO:0000256" key="4">
    <source>
        <dbReference type="RuleBase" id="RU361279"/>
    </source>
</evidence>
<dbReference type="Pfam" id="PF01812">
    <property type="entry name" value="5-FTHF_cyc-lig"/>
    <property type="match status" value="1"/>
</dbReference>
<dbReference type="RefSeq" id="WP_198574196.1">
    <property type="nucleotide sequence ID" value="NZ_JADWOX010000001.1"/>
</dbReference>
<dbReference type="Gene3D" id="3.40.50.10420">
    <property type="entry name" value="NagB/RpiA/CoA transferase-like"/>
    <property type="match status" value="1"/>
</dbReference>
<dbReference type="EMBL" id="JADWOX010000001">
    <property type="protein sequence ID" value="MBI1682230.1"/>
    <property type="molecule type" value="Genomic_DNA"/>
</dbReference>
<dbReference type="Proteomes" id="UP000639859">
    <property type="component" value="Unassembled WGS sequence"/>
</dbReference>
<name>A0ABS0STE7_9CAUL</name>
<evidence type="ECO:0000256" key="2">
    <source>
        <dbReference type="ARBA" id="ARBA00022741"/>
    </source>
</evidence>
<keyword evidence="4" id="KW-0479">Metal-binding</keyword>
<gene>
    <name evidence="5" type="ORF">I4Q42_00955</name>
</gene>
<keyword evidence="3 4" id="KW-0067">ATP-binding</keyword>
<dbReference type="InterPro" id="IPR024185">
    <property type="entry name" value="FTHF_cligase-like_sf"/>
</dbReference>
<evidence type="ECO:0000313" key="5">
    <source>
        <dbReference type="EMBL" id="MBI1682230.1"/>
    </source>
</evidence>
<dbReference type="NCBIfam" id="TIGR02727">
    <property type="entry name" value="MTHFS_bact"/>
    <property type="match status" value="1"/>
</dbReference>
<dbReference type="InterPro" id="IPR002698">
    <property type="entry name" value="FTHF_cligase"/>
</dbReference>
<comment type="catalytic activity">
    <reaction evidence="4">
        <text>(6S)-5-formyl-5,6,7,8-tetrahydrofolate + ATP = (6R)-5,10-methenyltetrahydrofolate + ADP + phosphate</text>
        <dbReference type="Rhea" id="RHEA:10488"/>
        <dbReference type="ChEBI" id="CHEBI:30616"/>
        <dbReference type="ChEBI" id="CHEBI:43474"/>
        <dbReference type="ChEBI" id="CHEBI:57455"/>
        <dbReference type="ChEBI" id="CHEBI:57457"/>
        <dbReference type="ChEBI" id="CHEBI:456216"/>
        <dbReference type="EC" id="6.3.3.2"/>
    </reaction>
</comment>
<comment type="similarity">
    <text evidence="1 4">Belongs to the 5-formyltetrahydrofolate cyclo-ligase family.</text>
</comment>
<keyword evidence="4" id="KW-0460">Magnesium</keyword>
<keyword evidence="6" id="KW-1185">Reference proteome</keyword>
<evidence type="ECO:0000256" key="1">
    <source>
        <dbReference type="ARBA" id="ARBA00010638"/>
    </source>
</evidence>
<keyword evidence="2 4" id="KW-0547">Nucleotide-binding</keyword>
<reference evidence="5 6" key="1">
    <citation type="submission" date="2020-11" db="EMBL/GenBank/DDBJ databases">
        <title>genome sequence of strain KACC 18849.</title>
        <authorList>
            <person name="Gao J."/>
            <person name="Zhang X."/>
        </authorList>
    </citation>
    <scope>NUCLEOTIDE SEQUENCE [LARGE SCALE GENOMIC DNA]</scope>
    <source>
        <strain evidence="5 6">KACC 18849</strain>
    </source>
</reference>
<dbReference type="GO" id="GO:0030272">
    <property type="term" value="F:5-formyltetrahydrofolate cyclo-ligase activity"/>
    <property type="evidence" value="ECO:0007669"/>
    <property type="project" value="UniProtKB-EC"/>
</dbReference>
<dbReference type="PANTHER" id="PTHR23407:SF1">
    <property type="entry name" value="5-FORMYLTETRAHYDROFOLATE CYCLO-LIGASE"/>
    <property type="match status" value="1"/>
</dbReference>
<evidence type="ECO:0000256" key="3">
    <source>
        <dbReference type="ARBA" id="ARBA00022840"/>
    </source>
</evidence>